<accession>A0A7W6CL26</accession>
<gene>
    <name evidence="1" type="ORF">GGR38_000334</name>
</gene>
<dbReference type="EMBL" id="JACIDX010000001">
    <property type="protein sequence ID" value="MBB3953422.1"/>
    <property type="molecule type" value="Genomic_DNA"/>
</dbReference>
<sequence length="46" mass="5181">MTRPWKPEGCADCGLLHPTHSLNGSHGPWRCRDCHVEAQKKNRKAA</sequence>
<evidence type="ECO:0000313" key="1">
    <source>
        <dbReference type="EMBL" id="MBB3953422.1"/>
    </source>
</evidence>
<comment type="caution">
    <text evidence="1">The sequence shown here is derived from an EMBL/GenBank/DDBJ whole genome shotgun (WGS) entry which is preliminary data.</text>
</comment>
<evidence type="ECO:0000313" key="2">
    <source>
        <dbReference type="Proteomes" id="UP000548867"/>
    </source>
</evidence>
<dbReference type="Proteomes" id="UP000548867">
    <property type="component" value="Unassembled WGS sequence"/>
</dbReference>
<reference evidence="1 2" key="1">
    <citation type="submission" date="2020-08" db="EMBL/GenBank/DDBJ databases">
        <title>Genomic Encyclopedia of Type Strains, Phase IV (KMG-IV): sequencing the most valuable type-strain genomes for metagenomic binning, comparative biology and taxonomic classification.</title>
        <authorList>
            <person name="Goeker M."/>
        </authorList>
    </citation>
    <scope>NUCLEOTIDE SEQUENCE [LARGE SCALE GENOMIC DNA]</scope>
    <source>
        <strain evidence="1 2">DSM 27057</strain>
    </source>
</reference>
<name>A0A7W6CL26_9SPHN</name>
<protein>
    <submittedName>
        <fullName evidence="1">Uncharacterized protein</fullName>
    </submittedName>
</protein>
<keyword evidence="2" id="KW-1185">Reference proteome</keyword>
<proteinExistence type="predicted"/>
<organism evidence="1 2">
    <name type="scientific">Novosphingobium sediminicola</name>
    <dbReference type="NCBI Taxonomy" id="563162"/>
    <lineage>
        <taxon>Bacteria</taxon>
        <taxon>Pseudomonadati</taxon>
        <taxon>Pseudomonadota</taxon>
        <taxon>Alphaproteobacteria</taxon>
        <taxon>Sphingomonadales</taxon>
        <taxon>Sphingomonadaceae</taxon>
        <taxon>Novosphingobium</taxon>
    </lineage>
</organism>
<dbReference type="RefSeq" id="WP_183622028.1">
    <property type="nucleotide sequence ID" value="NZ_JACIDX010000001.1"/>
</dbReference>
<dbReference type="AlphaFoldDB" id="A0A7W6CL26"/>